<evidence type="ECO:0000313" key="1">
    <source>
        <dbReference type="EMBL" id="GAE16162.1"/>
    </source>
</evidence>
<evidence type="ECO:0000313" key="2">
    <source>
        <dbReference type="Proteomes" id="UP000018861"/>
    </source>
</evidence>
<organism evidence="1 2">
    <name type="scientific">Bacteroides pyogenes JCM 6292</name>
    <dbReference type="NCBI Taxonomy" id="1235809"/>
    <lineage>
        <taxon>Bacteria</taxon>
        <taxon>Pseudomonadati</taxon>
        <taxon>Bacteroidota</taxon>
        <taxon>Bacteroidia</taxon>
        <taxon>Bacteroidales</taxon>
        <taxon>Bacteroidaceae</taxon>
        <taxon>Bacteroides</taxon>
    </lineage>
</organism>
<proteinExistence type="predicted"/>
<sequence length="63" mass="7393">MKNRLIHTGGPCARKAASPDLLLQETYNGKNRGFDQRKRSRHLRKTEALLRRKNGFFIRRKKG</sequence>
<accession>W4P8T0</accession>
<name>W4P8T0_9BACE</name>
<comment type="caution">
    <text evidence="1">The sequence shown here is derived from an EMBL/GenBank/DDBJ whole genome shotgun (WGS) entry which is preliminary data.</text>
</comment>
<protein>
    <submittedName>
        <fullName evidence="1">Uncharacterized protein</fullName>
    </submittedName>
</protein>
<dbReference type="Proteomes" id="UP000018861">
    <property type="component" value="Unassembled WGS sequence"/>
</dbReference>
<reference evidence="1 2" key="1">
    <citation type="journal article" date="2014" name="Genome Announc.">
        <title>Draft Genome Sequences of Three Strains of Bacteroides pyogenes Isolated from a Cat and Swine.</title>
        <authorList>
            <person name="Sakamoto M."/>
            <person name="Oshima K."/>
            <person name="Suda W."/>
            <person name="Kitamura K."/>
            <person name="Iida T."/>
            <person name="Hattori M."/>
            <person name="Ohkuma M."/>
        </authorList>
    </citation>
    <scope>NUCLEOTIDE SEQUENCE [LARGE SCALE GENOMIC DNA]</scope>
    <source>
        <strain evidence="1 2">JCM 6292</strain>
    </source>
</reference>
<dbReference type="AlphaFoldDB" id="W4P8T0"/>
<gene>
    <name evidence="1" type="ORF">JCM6292_2554</name>
</gene>
<dbReference type="EMBL" id="BAIQ01000028">
    <property type="protein sequence ID" value="GAE16162.1"/>
    <property type="molecule type" value="Genomic_DNA"/>
</dbReference>